<comment type="similarity">
    <text evidence="1">Belongs to the N(4)/N(6)-methyltransferase family.</text>
</comment>
<comment type="catalytic activity">
    <reaction evidence="6">
        <text>a 2'-deoxyadenosine in DNA + S-adenosyl-L-methionine = an N(6)-methyl-2'-deoxyadenosine in DNA + S-adenosyl-L-homocysteine + H(+)</text>
        <dbReference type="Rhea" id="RHEA:15197"/>
        <dbReference type="Rhea" id="RHEA-COMP:12418"/>
        <dbReference type="Rhea" id="RHEA-COMP:12419"/>
        <dbReference type="ChEBI" id="CHEBI:15378"/>
        <dbReference type="ChEBI" id="CHEBI:57856"/>
        <dbReference type="ChEBI" id="CHEBI:59789"/>
        <dbReference type="ChEBI" id="CHEBI:90615"/>
        <dbReference type="ChEBI" id="CHEBI:90616"/>
        <dbReference type="EC" id="2.1.1.72"/>
    </reaction>
</comment>
<keyword evidence="3 8" id="KW-0489">Methyltransferase</keyword>
<evidence type="ECO:0000256" key="5">
    <source>
        <dbReference type="ARBA" id="ARBA00022691"/>
    </source>
</evidence>
<dbReference type="GO" id="GO:0009007">
    <property type="term" value="F:site-specific DNA-methyltransferase (adenine-specific) activity"/>
    <property type="evidence" value="ECO:0007669"/>
    <property type="project" value="UniProtKB-EC"/>
</dbReference>
<evidence type="ECO:0000256" key="3">
    <source>
        <dbReference type="ARBA" id="ARBA00022603"/>
    </source>
</evidence>
<dbReference type="PROSITE" id="PS00092">
    <property type="entry name" value="N6_MTASE"/>
    <property type="match status" value="1"/>
</dbReference>
<dbReference type="PANTHER" id="PTHR33841:SF5">
    <property type="entry name" value="DNA METHYLASE (MODIFICATION METHYLASE) (METHYLTRANSFERASE)-RELATED"/>
    <property type="match status" value="1"/>
</dbReference>
<evidence type="ECO:0000256" key="1">
    <source>
        <dbReference type="ARBA" id="ARBA00006594"/>
    </source>
</evidence>
<name>A0A7V5CU04_9BACT</name>
<dbReference type="PRINTS" id="PR00507">
    <property type="entry name" value="N12N6MTFRASE"/>
</dbReference>
<dbReference type="InterPro" id="IPR002052">
    <property type="entry name" value="DNA_methylase_N6_adenine_CS"/>
</dbReference>
<reference evidence="8" key="1">
    <citation type="journal article" date="2020" name="mSystems">
        <title>Genome- and Community-Level Interaction Insights into Carbon Utilization and Element Cycling Functions of Hydrothermarchaeota in Hydrothermal Sediment.</title>
        <authorList>
            <person name="Zhou Z."/>
            <person name="Liu Y."/>
            <person name="Xu W."/>
            <person name="Pan J."/>
            <person name="Luo Z.H."/>
            <person name="Li M."/>
        </authorList>
    </citation>
    <scope>NUCLEOTIDE SEQUENCE [LARGE SCALE GENOMIC DNA]</scope>
    <source>
        <strain evidence="8">SpSt-855</strain>
    </source>
</reference>
<keyword evidence="5" id="KW-0949">S-adenosyl-L-methionine</keyword>
<evidence type="ECO:0000256" key="4">
    <source>
        <dbReference type="ARBA" id="ARBA00022679"/>
    </source>
</evidence>
<dbReference type="InterPro" id="IPR029063">
    <property type="entry name" value="SAM-dependent_MTases_sf"/>
</dbReference>
<dbReference type="SUPFAM" id="SSF53335">
    <property type="entry name" value="S-adenosyl-L-methionine-dependent methyltransferases"/>
    <property type="match status" value="1"/>
</dbReference>
<dbReference type="GO" id="GO:0003676">
    <property type="term" value="F:nucleic acid binding"/>
    <property type="evidence" value="ECO:0007669"/>
    <property type="project" value="InterPro"/>
</dbReference>
<dbReference type="AlphaFoldDB" id="A0A7V5CU04"/>
<evidence type="ECO:0000256" key="2">
    <source>
        <dbReference type="ARBA" id="ARBA00011900"/>
    </source>
</evidence>
<comment type="caution">
    <text evidence="8">The sequence shown here is derived from an EMBL/GenBank/DDBJ whole genome shotgun (WGS) entry which is preliminary data.</text>
</comment>
<dbReference type="EMBL" id="DTKL01000065">
    <property type="protein sequence ID" value="HGY95099.1"/>
    <property type="molecule type" value="Genomic_DNA"/>
</dbReference>
<keyword evidence="4 8" id="KW-0808">Transferase</keyword>
<dbReference type="Pfam" id="PF07669">
    <property type="entry name" value="Eco57I"/>
    <property type="match status" value="1"/>
</dbReference>
<proteinExistence type="inferred from homology"/>
<evidence type="ECO:0000259" key="7">
    <source>
        <dbReference type="Pfam" id="PF07669"/>
    </source>
</evidence>
<dbReference type="GO" id="GO:0006304">
    <property type="term" value="P:DNA modification"/>
    <property type="evidence" value="ECO:0007669"/>
    <property type="project" value="InterPro"/>
</dbReference>
<dbReference type="InterPro" id="IPR050953">
    <property type="entry name" value="N4_N6_ade-DNA_methylase"/>
</dbReference>
<gene>
    <name evidence="8" type="ORF">ENW50_10530</name>
</gene>
<evidence type="ECO:0000313" key="8">
    <source>
        <dbReference type="EMBL" id="HGY95099.1"/>
    </source>
</evidence>
<organism evidence="8">
    <name type="scientific">Acidobacterium capsulatum</name>
    <dbReference type="NCBI Taxonomy" id="33075"/>
    <lineage>
        <taxon>Bacteria</taxon>
        <taxon>Pseudomonadati</taxon>
        <taxon>Acidobacteriota</taxon>
        <taxon>Terriglobia</taxon>
        <taxon>Terriglobales</taxon>
        <taxon>Acidobacteriaceae</taxon>
        <taxon>Acidobacterium</taxon>
    </lineage>
</organism>
<protein>
    <recommendedName>
        <fullName evidence="2">site-specific DNA-methyltransferase (adenine-specific)</fullName>
        <ecNumber evidence="2">2.1.1.72</ecNumber>
    </recommendedName>
</protein>
<dbReference type="InterPro" id="IPR011639">
    <property type="entry name" value="MethylTrfase_TaqI-like_dom"/>
</dbReference>
<accession>A0A7V5CU04</accession>
<evidence type="ECO:0000256" key="6">
    <source>
        <dbReference type="ARBA" id="ARBA00047942"/>
    </source>
</evidence>
<dbReference type="GO" id="GO:0032259">
    <property type="term" value="P:methylation"/>
    <property type="evidence" value="ECO:0007669"/>
    <property type="project" value="UniProtKB-KW"/>
</dbReference>
<dbReference type="Gene3D" id="3.40.50.150">
    <property type="entry name" value="Vaccinia Virus protein VP39"/>
    <property type="match status" value="1"/>
</dbReference>
<feature type="domain" description="Type II methyltransferase M.TaqI-like" evidence="7">
    <location>
        <begin position="165"/>
        <end position="258"/>
    </location>
</feature>
<dbReference type="EC" id="2.1.1.72" evidence="2"/>
<dbReference type="PANTHER" id="PTHR33841">
    <property type="entry name" value="DNA METHYLTRANSFERASE YEEA-RELATED"/>
    <property type="match status" value="1"/>
</dbReference>
<sequence length="583" mass="65625">MFLCLAGCRGGKMTYMGTTSRAMRAYQQSFPLMESAPIPTTTYEPKGAVYTKRWVVELLLDLAGYTADRNLVDMVAVEPAAGDGAFLEVMVERLADSCRRLKRPIVDSTASLVAYEISPESAERARNLVVAILVRQGIDILPAENLANAWIRSADYLVESMGVEADFVIGNPPYVRLEDIPEQTVRFYRSAFPTMRGRADLYIAFFEAALRQLRQNGTCAFICADRWMRNQYGADLRELITSAFSVDIVIEMHEADPFQSEVDAYPAITVLRRRAQGSTVVASAGPEVANLPVSTLVQRLLRTESPSSKAGANSLHAAKVNSWFRGSAPWPCRSPEQLNLLRRLEEQFASLETNARVGIGVATGSDKIFVTKNPDLVEDCRLLRLAMAGDIVSGALSWSGHYLVDPWTRDGLVALEHYPKLHRYFHDHESVLKARHTAQKTEHGWYRTIDRVNHSLLSMPKLYIADIKNLLDPVLDQGETYPHHNLYFIQSDDWNLEVLGGLLISSVGQFFVESYGVRMRGGYLRFQAQYLRRIRVPNYRAISQPDAEDLILAFRRRDRSLATKVALRIYGIEEREMEIALGH</sequence>